<dbReference type="EMBL" id="JANPWB010000016">
    <property type="protein sequence ID" value="KAJ1085411.1"/>
    <property type="molecule type" value="Genomic_DNA"/>
</dbReference>
<organism evidence="1 2">
    <name type="scientific">Pleurodeles waltl</name>
    <name type="common">Iberian ribbed newt</name>
    <dbReference type="NCBI Taxonomy" id="8319"/>
    <lineage>
        <taxon>Eukaryota</taxon>
        <taxon>Metazoa</taxon>
        <taxon>Chordata</taxon>
        <taxon>Craniata</taxon>
        <taxon>Vertebrata</taxon>
        <taxon>Euteleostomi</taxon>
        <taxon>Amphibia</taxon>
        <taxon>Batrachia</taxon>
        <taxon>Caudata</taxon>
        <taxon>Salamandroidea</taxon>
        <taxon>Salamandridae</taxon>
        <taxon>Pleurodelinae</taxon>
        <taxon>Pleurodeles</taxon>
    </lineage>
</organism>
<name>A0AAV7L134_PLEWA</name>
<evidence type="ECO:0000313" key="2">
    <source>
        <dbReference type="Proteomes" id="UP001066276"/>
    </source>
</evidence>
<sequence>MVRTPFRFCPRCHAKNPYTDQHLVCNLCLSPDHQEDACEACKSFRSKKTLRDRRVRRTNRILTMCLPFGMVPTVEHCNTWGTVFAALYTTAHGTPALANLPEVLKQIQYEYGAAPALDLGMQLMGNFTTDSSIILSNLKGEAVALAVRMRLRDVPQQDQERELPKIIAETYSSIG</sequence>
<gene>
    <name evidence="1" type="ORF">NDU88_005543</name>
</gene>
<proteinExistence type="predicted"/>
<keyword evidence="2" id="KW-1185">Reference proteome</keyword>
<protein>
    <submittedName>
        <fullName evidence="1">Uncharacterized protein</fullName>
    </submittedName>
</protein>
<dbReference type="Pfam" id="PF20672">
    <property type="entry name" value="Gag_FV_central"/>
    <property type="match status" value="1"/>
</dbReference>
<dbReference type="Proteomes" id="UP001066276">
    <property type="component" value="Chromosome 12"/>
</dbReference>
<dbReference type="AlphaFoldDB" id="A0AAV7L134"/>
<comment type="caution">
    <text evidence="1">The sequence shown here is derived from an EMBL/GenBank/DDBJ whole genome shotgun (WGS) entry which is preliminary data.</text>
</comment>
<reference evidence="1" key="1">
    <citation type="journal article" date="2022" name="bioRxiv">
        <title>Sequencing and chromosome-scale assembly of the giantPleurodeles waltlgenome.</title>
        <authorList>
            <person name="Brown T."/>
            <person name="Elewa A."/>
            <person name="Iarovenko S."/>
            <person name="Subramanian E."/>
            <person name="Araus A.J."/>
            <person name="Petzold A."/>
            <person name="Susuki M."/>
            <person name="Suzuki K.-i.T."/>
            <person name="Hayashi T."/>
            <person name="Toyoda A."/>
            <person name="Oliveira C."/>
            <person name="Osipova E."/>
            <person name="Leigh N.D."/>
            <person name="Simon A."/>
            <person name="Yun M.H."/>
        </authorList>
    </citation>
    <scope>NUCLEOTIDE SEQUENCE</scope>
    <source>
        <strain evidence="1">20211129_DDA</strain>
        <tissue evidence="1">Liver</tissue>
    </source>
</reference>
<evidence type="ECO:0000313" key="1">
    <source>
        <dbReference type="EMBL" id="KAJ1085411.1"/>
    </source>
</evidence>
<accession>A0AAV7L134</accession>